<evidence type="ECO:0000313" key="3">
    <source>
        <dbReference type="EMBL" id="EHQ29212.1"/>
    </source>
</evidence>
<dbReference type="EMBL" id="CM001403">
    <property type="protein sequence ID" value="EHQ29212.1"/>
    <property type="molecule type" value="Genomic_DNA"/>
</dbReference>
<organism evidence="3 4">
    <name type="scientific">Mucilaginibacter paludis DSM 18603</name>
    <dbReference type="NCBI Taxonomy" id="714943"/>
    <lineage>
        <taxon>Bacteria</taxon>
        <taxon>Pseudomonadati</taxon>
        <taxon>Bacteroidota</taxon>
        <taxon>Sphingobacteriia</taxon>
        <taxon>Sphingobacteriales</taxon>
        <taxon>Sphingobacteriaceae</taxon>
        <taxon>Mucilaginibacter</taxon>
    </lineage>
</organism>
<dbReference type="Gene3D" id="1.20.144.10">
    <property type="entry name" value="Phosphatidic acid phosphatase type 2/haloperoxidase"/>
    <property type="match status" value="1"/>
</dbReference>
<dbReference type="RefSeq" id="WP_008510274.1">
    <property type="nucleotide sequence ID" value="NZ_CM001403.1"/>
</dbReference>
<feature type="transmembrane region" description="Helical" evidence="1">
    <location>
        <begin position="185"/>
        <end position="206"/>
    </location>
</feature>
<evidence type="ECO:0000259" key="2">
    <source>
        <dbReference type="Pfam" id="PF01569"/>
    </source>
</evidence>
<feature type="transmembrane region" description="Helical" evidence="1">
    <location>
        <begin position="108"/>
        <end position="126"/>
    </location>
</feature>
<reference evidence="3" key="1">
    <citation type="submission" date="2011-09" db="EMBL/GenBank/DDBJ databases">
        <title>The permanent draft genome of Mucilaginibacter paludis DSM 18603.</title>
        <authorList>
            <consortium name="US DOE Joint Genome Institute (JGI-PGF)"/>
            <person name="Lucas S."/>
            <person name="Han J."/>
            <person name="Lapidus A."/>
            <person name="Bruce D."/>
            <person name="Goodwin L."/>
            <person name="Pitluck S."/>
            <person name="Peters L."/>
            <person name="Kyrpides N."/>
            <person name="Mavromatis K."/>
            <person name="Ivanova N."/>
            <person name="Mikhailova N."/>
            <person name="Held B."/>
            <person name="Detter J.C."/>
            <person name="Tapia R."/>
            <person name="Han C."/>
            <person name="Land M."/>
            <person name="Hauser L."/>
            <person name="Markowitz V."/>
            <person name="Cheng J.-F."/>
            <person name="Hugenholtz P."/>
            <person name="Woyke T."/>
            <person name="Wu D."/>
            <person name="Tindall B."/>
            <person name="Brambilla E."/>
            <person name="Klenk H.-P."/>
            <person name="Eisen J.A."/>
        </authorList>
    </citation>
    <scope>NUCLEOTIDE SEQUENCE [LARGE SCALE GENOMIC DNA]</scope>
    <source>
        <strain evidence="3">DSM 18603</strain>
    </source>
</reference>
<proteinExistence type="predicted"/>
<feature type="transmembrane region" description="Helical" evidence="1">
    <location>
        <begin position="6"/>
        <end position="31"/>
    </location>
</feature>
<name>H1Y0Y7_9SPHI</name>
<dbReference type="SUPFAM" id="SSF48317">
    <property type="entry name" value="Acid phosphatase/Vanadium-dependent haloperoxidase"/>
    <property type="match status" value="1"/>
</dbReference>
<dbReference type="HOGENOM" id="CLU_093776_1_1_10"/>
<keyword evidence="1" id="KW-1133">Transmembrane helix</keyword>
<protein>
    <submittedName>
        <fullName evidence="3">Phosphoesterase PA-phosphatase related protein</fullName>
    </submittedName>
</protein>
<sequence>MKRLASHIVSIILIPLLAPTYLFAIILFYFPHLTSIVSIGDKLLSILYIFIATTLLPFIVVFILYKRKVIRTLTLDNKEDRVIPQAFSCVIYTATCLLLVYKVGATNALTLSMVAVAISVIGLTLITPYWKISTHACGSWGLFAILYDLNSRFPVQSFQPLYYTILFLTVSVCFARLYLKVHTPMQVLAGSVMGVLIGFSLFHFFLN</sequence>
<evidence type="ECO:0000313" key="4">
    <source>
        <dbReference type="Proteomes" id="UP000002774"/>
    </source>
</evidence>
<feature type="transmembrane region" description="Helical" evidence="1">
    <location>
        <begin position="43"/>
        <end position="65"/>
    </location>
</feature>
<keyword evidence="1" id="KW-0812">Transmembrane</keyword>
<keyword evidence="4" id="KW-1185">Reference proteome</keyword>
<gene>
    <name evidence="3" type="ORF">Mucpa_5137</name>
</gene>
<evidence type="ECO:0000256" key="1">
    <source>
        <dbReference type="SAM" id="Phobius"/>
    </source>
</evidence>
<dbReference type="Proteomes" id="UP000002774">
    <property type="component" value="Chromosome"/>
</dbReference>
<accession>H1Y0Y7</accession>
<dbReference type="eggNOG" id="COG0671">
    <property type="taxonomic scope" value="Bacteria"/>
</dbReference>
<feature type="domain" description="Phosphatidic acid phosphatase type 2/haloperoxidase" evidence="2">
    <location>
        <begin position="132"/>
        <end position="205"/>
    </location>
</feature>
<dbReference type="AlphaFoldDB" id="H1Y0Y7"/>
<dbReference type="STRING" id="714943.Mucpa_5137"/>
<feature type="transmembrane region" description="Helical" evidence="1">
    <location>
        <begin position="161"/>
        <end position="179"/>
    </location>
</feature>
<dbReference type="InterPro" id="IPR000326">
    <property type="entry name" value="PAP2/HPO"/>
</dbReference>
<dbReference type="OrthoDB" id="9786064at2"/>
<dbReference type="Pfam" id="PF01569">
    <property type="entry name" value="PAP2"/>
    <property type="match status" value="1"/>
</dbReference>
<keyword evidence="1" id="KW-0472">Membrane</keyword>
<dbReference type="CDD" id="cd01610">
    <property type="entry name" value="PAP2_like"/>
    <property type="match status" value="1"/>
</dbReference>
<dbReference type="InterPro" id="IPR036938">
    <property type="entry name" value="PAP2/HPO_sf"/>
</dbReference>